<organism evidence="1">
    <name type="scientific">bioreactor metagenome</name>
    <dbReference type="NCBI Taxonomy" id="1076179"/>
    <lineage>
        <taxon>unclassified sequences</taxon>
        <taxon>metagenomes</taxon>
        <taxon>ecological metagenomes</taxon>
    </lineage>
</organism>
<dbReference type="AlphaFoldDB" id="A0A644SNH5"/>
<proteinExistence type="predicted"/>
<dbReference type="EMBL" id="VSSQ01000002">
    <property type="protein sequence ID" value="MPL56185.1"/>
    <property type="molecule type" value="Genomic_DNA"/>
</dbReference>
<reference evidence="1" key="1">
    <citation type="submission" date="2019-08" db="EMBL/GenBank/DDBJ databases">
        <authorList>
            <person name="Kucharzyk K."/>
            <person name="Murdoch R.W."/>
            <person name="Higgins S."/>
            <person name="Loffler F."/>
        </authorList>
    </citation>
    <scope>NUCLEOTIDE SEQUENCE</scope>
</reference>
<protein>
    <recommendedName>
        <fullName evidence="2">Porin domain-containing protein</fullName>
    </recommendedName>
</protein>
<name>A0A644SNH5_9ZZZZ</name>
<dbReference type="Pfam" id="PF07642">
    <property type="entry name" value="BBP2"/>
    <property type="match status" value="1"/>
</dbReference>
<evidence type="ECO:0008006" key="2">
    <source>
        <dbReference type="Google" id="ProtNLM"/>
    </source>
</evidence>
<comment type="caution">
    <text evidence="1">The sequence shown here is derived from an EMBL/GenBank/DDBJ whole genome shotgun (WGS) entry which is preliminary data.</text>
</comment>
<sequence>MKINKNKSLLALLILGTSQLFFAQETDRKPLKISGYAEAYYQYDFQNPTNNTRPSFIYSHNRNNEVNLNLGWIKANYETEQFRANLALAAGTYMNANYAAEQGVLKNIYEANVGIKISKSKNLWIDAGILPSHIGFESAISKDCFTLTRSMLAENSPYYEAGAKVSYTTDNGKWLVSGLILNGWQRIQRVDGNSTIAFGHQLTYKPNDKITLNSSSFIGNDKPDVQKQMRYFHNLYGIFQVNSKWALVAGFDIGAEQKEKGSEQYDVWYSPVVVAKYSPTEKLSFAARGEYYQDKKGVIIATGTPNGFQTFGYSLNADYQILPNLVWRTEIKNLSSKDNIFINRDLELQKNDVSVLTSVAVSF</sequence>
<evidence type="ECO:0000313" key="1">
    <source>
        <dbReference type="EMBL" id="MPL56185.1"/>
    </source>
</evidence>
<gene>
    <name evidence="1" type="ORF">SDC9_01667</name>
</gene>
<accession>A0A644SNH5</accession>
<dbReference type="InterPro" id="IPR011486">
    <property type="entry name" value="BBP2"/>
</dbReference>
<dbReference type="SUPFAM" id="SSF56935">
    <property type="entry name" value="Porins"/>
    <property type="match status" value="1"/>
</dbReference>